<gene>
    <name evidence="4" type="ORF">CCMP2556_LOCUS53952</name>
</gene>
<feature type="signal peptide" evidence="2">
    <location>
        <begin position="1"/>
        <end position="18"/>
    </location>
</feature>
<organism evidence="4 5">
    <name type="scientific">Durusdinium trenchii</name>
    <dbReference type="NCBI Taxonomy" id="1381693"/>
    <lineage>
        <taxon>Eukaryota</taxon>
        <taxon>Sar</taxon>
        <taxon>Alveolata</taxon>
        <taxon>Dinophyceae</taxon>
        <taxon>Suessiales</taxon>
        <taxon>Symbiodiniaceae</taxon>
        <taxon>Durusdinium</taxon>
    </lineage>
</organism>
<dbReference type="PANTHER" id="PTHR10696">
    <property type="entry name" value="GAMMA-BUTYROBETAINE HYDROXYLASE-RELATED"/>
    <property type="match status" value="1"/>
</dbReference>
<dbReference type="Pfam" id="PF02668">
    <property type="entry name" value="TauD"/>
    <property type="match status" value="1"/>
</dbReference>
<dbReference type="PANTHER" id="PTHR10696:SF21">
    <property type="entry name" value="TAUD_TFDA-LIKE DOMAIN-CONTAINING PROTEIN"/>
    <property type="match status" value="1"/>
</dbReference>
<feature type="domain" description="TauD/TfdA-like" evidence="3">
    <location>
        <begin position="374"/>
        <end position="509"/>
    </location>
</feature>
<dbReference type="Gene3D" id="2.40.100.20">
    <property type="match status" value="1"/>
</dbReference>
<dbReference type="InterPro" id="IPR003819">
    <property type="entry name" value="TauD/TfdA-like"/>
</dbReference>
<keyword evidence="5" id="KW-1185">Reference proteome</keyword>
<evidence type="ECO:0000256" key="1">
    <source>
        <dbReference type="ARBA" id="ARBA00023002"/>
    </source>
</evidence>
<keyword evidence="1" id="KW-0560">Oxidoreductase</keyword>
<evidence type="ECO:0000256" key="2">
    <source>
        <dbReference type="SAM" id="SignalP"/>
    </source>
</evidence>
<dbReference type="EMBL" id="CAXAMN010028368">
    <property type="protein sequence ID" value="CAK9116337.1"/>
    <property type="molecule type" value="Genomic_DNA"/>
</dbReference>
<comment type="caution">
    <text evidence="4">The sequence shown here is derived from an EMBL/GenBank/DDBJ whole genome shotgun (WGS) entry which is preliminary data.</text>
</comment>
<dbReference type="InterPro" id="IPR050411">
    <property type="entry name" value="AlphaKG_dependent_hydroxylases"/>
</dbReference>
<reference evidence="4 5" key="1">
    <citation type="submission" date="2024-02" db="EMBL/GenBank/DDBJ databases">
        <authorList>
            <person name="Chen Y."/>
            <person name="Shah S."/>
            <person name="Dougan E. K."/>
            <person name="Thang M."/>
            <person name="Chan C."/>
        </authorList>
    </citation>
    <scope>NUCLEOTIDE SEQUENCE [LARGE SCALE GENOMIC DNA]</scope>
</reference>
<keyword evidence="2" id="KW-0732">Signal</keyword>
<sequence>MIMLVLGLLGFSLAFGSAPEVEVLFGSKGPSISLPDGRRLGTTWHPDADPEFVGIFMATVPCKSFLFHTVSSGKNICFLLPNLGDRSHMRSKVEKGRQARSSCRPGTLFLRHDQMVVLTYGPTQDHQSYMPPILTVDTEDLPALEAFGEEVWTEQLRGESKKAFTLAFTSVGKPVVGGPLFKDELTGNQAVDDAVAAIRSQTTRHWLVPPEEVFVLLSKGHPEEGTAGQKFPPMTIFGGVLMTLTSYAHSGSLNAAASLFAEGPDGVAQADLKIIKRLVNKIGDANLPYLRALSLHTVCESFEQFFRALDQSETVLQVQKLMQAISLFGALMHGWVVYLFPYRLGVGLHVPEIFEPSSHPSFNVPLRSREGQGLGAATFHSVSLTELAVAARAKVQELLPSNGAILFRGLPLSTFSEASDFIAALGYTMYPDPSGREKVADNLAHSSLAVPPSFNICPHQEHIVSQRPPTKLLLFAHKPSKVGGEMPLCKASDVWTSLPLKVREQLSKRGVRFLMVRTNANSSASNISASRTWQEHWQTQDVSTARRLAAEQFPGMVTVDEHQTIYVRSPRLEAYKESEGITYYRTQLQNMYSLNWFWGDSDERINNEILEEIMGAVWSPCVVFTWQAGVVEHESAATTLRCPCAPILEL</sequence>
<proteinExistence type="predicted"/>
<dbReference type="InterPro" id="IPR042098">
    <property type="entry name" value="TauD-like_sf"/>
</dbReference>
<name>A0ABP0SV75_9DINO</name>
<evidence type="ECO:0000313" key="4">
    <source>
        <dbReference type="EMBL" id="CAK9116337.1"/>
    </source>
</evidence>
<evidence type="ECO:0000313" key="5">
    <source>
        <dbReference type="Proteomes" id="UP001642484"/>
    </source>
</evidence>
<protein>
    <recommendedName>
        <fullName evidence="3">TauD/TfdA-like domain-containing protein</fullName>
    </recommendedName>
</protein>
<dbReference type="SUPFAM" id="SSF51197">
    <property type="entry name" value="Clavaminate synthase-like"/>
    <property type="match status" value="1"/>
</dbReference>
<evidence type="ECO:0000259" key="3">
    <source>
        <dbReference type="Pfam" id="PF02668"/>
    </source>
</evidence>
<dbReference type="Gene3D" id="3.60.130.10">
    <property type="entry name" value="Clavaminate synthase-like"/>
    <property type="match status" value="1"/>
</dbReference>
<feature type="chain" id="PRO_5047515893" description="TauD/TfdA-like domain-containing protein" evidence="2">
    <location>
        <begin position="19"/>
        <end position="650"/>
    </location>
</feature>
<accession>A0ABP0SV75</accession>
<dbReference type="Proteomes" id="UP001642484">
    <property type="component" value="Unassembled WGS sequence"/>
</dbReference>